<dbReference type="InterPro" id="IPR000873">
    <property type="entry name" value="AMP-dep_synth/lig_dom"/>
</dbReference>
<dbReference type="AlphaFoldDB" id="A0A076PJA2"/>
<evidence type="ECO:0000259" key="2">
    <source>
        <dbReference type="Pfam" id="PF13193"/>
    </source>
</evidence>
<name>A0A076PJA2_COMTE</name>
<dbReference type="PROSITE" id="PS00455">
    <property type="entry name" value="AMP_BINDING"/>
    <property type="match status" value="1"/>
</dbReference>
<evidence type="ECO:0000259" key="1">
    <source>
        <dbReference type="Pfam" id="PF00501"/>
    </source>
</evidence>
<sequence length="540" mass="58261">MSKPNQNAMPESSLTLPGMLADVVSRFSTRAAIVESGKSISYAELQQLSRQAARALMSLGVQAGDRVALWAPNLSEWIVAACGVHAAGGVLVPLNTRMKGAEAADILERSRARVLVCVGDFLNNYYPDLLQGLRPATLEQVVVLGDKVLPSADLSWAQFMARAESTTAQAQQQREAGIKPDDTADLMFTSGTTGRPKGVMCAHRPTILAFKAWSEVVGLTEGSRYLIVNPFFHTFGYKAGWVAALLQGSTVYPEQVFDAQAILQRIESDRISFLPGPPTLFLSMLAHPGLKDFDLSSLQSSVTGASTVPPILIKRMREELGIQNVTTAYGLTECGGCATLCEPADNVETVANTCGKALPGTEVRCVNEQGQPVAPGEAGEVLLRGYHIMQGYFEDEKATAETIDADGWLHTGDVGVLDERGYLRITDRLKDMFIVGGFNCYPAEIERMLSNHPEVAQVAVVGVADERMGEVGCACVVARNGITLDKEAFTAWCRANMANYKVPRFVLQLDGLPVNASNKVQKRDLLQIVKSRLAPASQPA</sequence>
<dbReference type="SUPFAM" id="SSF56801">
    <property type="entry name" value="Acetyl-CoA synthetase-like"/>
    <property type="match status" value="1"/>
</dbReference>
<dbReference type="InterPro" id="IPR042099">
    <property type="entry name" value="ANL_N_sf"/>
</dbReference>
<dbReference type="Gene3D" id="3.30.300.30">
    <property type="match status" value="1"/>
</dbReference>
<organism evidence="3 4">
    <name type="scientific">Comamonas testosteroni TK102</name>
    <dbReference type="NCBI Taxonomy" id="1392005"/>
    <lineage>
        <taxon>Bacteria</taxon>
        <taxon>Pseudomonadati</taxon>
        <taxon>Pseudomonadota</taxon>
        <taxon>Betaproteobacteria</taxon>
        <taxon>Burkholderiales</taxon>
        <taxon>Comamonadaceae</taxon>
        <taxon>Comamonas</taxon>
    </lineage>
</organism>
<protein>
    <submittedName>
        <fullName evidence="3">Fatty acid-CoA ligase</fullName>
    </submittedName>
</protein>
<accession>A0A076PJA2</accession>
<dbReference type="PANTHER" id="PTHR43767:SF1">
    <property type="entry name" value="NONRIBOSOMAL PEPTIDE SYNTHASE PES1 (EUROFUNG)-RELATED"/>
    <property type="match status" value="1"/>
</dbReference>
<dbReference type="EMBL" id="CP006704">
    <property type="protein sequence ID" value="AIJ45703.1"/>
    <property type="molecule type" value="Genomic_DNA"/>
</dbReference>
<evidence type="ECO:0000313" key="4">
    <source>
        <dbReference type="Proteomes" id="UP000028782"/>
    </source>
</evidence>
<dbReference type="InterPro" id="IPR050237">
    <property type="entry name" value="ATP-dep_AMP-bd_enzyme"/>
</dbReference>
<dbReference type="CDD" id="cd17638">
    <property type="entry name" value="FadD3"/>
    <property type="match status" value="1"/>
</dbReference>
<evidence type="ECO:0000313" key="3">
    <source>
        <dbReference type="EMBL" id="AIJ45703.1"/>
    </source>
</evidence>
<dbReference type="InterPro" id="IPR020845">
    <property type="entry name" value="AMP-binding_CS"/>
</dbReference>
<dbReference type="Pfam" id="PF00501">
    <property type="entry name" value="AMP-binding"/>
    <property type="match status" value="1"/>
</dbReference>
<dbReference type="Pfam" id="PF13193">
    <property type="entry name" value="AMP-binding_C"/>
    <property type="match status" value="1"/>
</dbReference>
<dbReference type="RefSeq" id="WP_043371424.1">
    <property type="nucleotide sequence ID" value="NZ_CP006704.1"/>
</dbReference>
<keyword evidence="3" id="KW-0436">Ligase</keyword>
<dbReference type="PANTHER" id="PTHR43767">
    <property type="entry name" value="LONG-CHAIN-FATTY-ACID--COA LIGASE"/>
    <property type="match status" value="1"/>
</dbReference>
<feature type="domain" description="AMP-binding enzyme C-terminal" evidence="2">
    <location>
        <begin position="444"/>
        <end position="519"/>
    </location>
</feature>
<proteinExistence type="predicted"/>
<dbReference type="HOGENOM" id="CLU_000022_59_7_4"/>
<dbReference type="KEGG" id="ctes:O987_07775"/>
<dbReference type="Proteomes" id="UP000028782">
    <property type="component" value="Chromosome"/>
</dbReference>
<dbReference type="NCBIfam" id="NF005801">
    <property type="entry name" value="PRK07656.1"/>
    <property type="match status" value="1"/>
</dbReference>
<dbReference type="GO" id="GO:0016878">
    <property type="term" value="F:acid-thiol ligase activity"/>
    <property type="evidence" value="ECO:0007669"/>
    <property type="project" value="UniProtKB-ARBA"/>
</dbReference>
<feature type="domain" description="AMP-dependent synthetase/ligase" evidence="1">
    <location>
        <begin position="23"/>
        <end position="393"/>
    </location>
</feature>
<reference evidence="3 4" key="1">
    <citation type="journal article" date="2014" name="Genome Announc.">
        <title>Complete Genome Sequence of Polychlorinated Biphenyl Degrader Comamonas testosteroni TK102 (NBRC 109938).</title>
        <authorList>
            <person name="Fukuda K."/>
            <person name="Hosoyama A."/>
            <person name="Tsuchikane K."/>
            <person name="Ohji S."/>
            <person name="Yamazoe A."/>
            <person name="Fujita N."/>
            <person name="Shintani M."/>
            <person name="Kimbara K."/>
        </authorList>
    </citation>
    <scope>NUCLEOTIDE SEQUENCE [LARGE SCALE GENOMIC DNA]</scope>
    <source>
        <strain evidence="3">TK102</strain>
    </source>
</reference>
<gene>
    <name evidence="3" type="ORF">O987_07775</name>
</gene>
<dbReference type="InterPro" id="IPR025110">
    <property type="entry name" value="AMP-bd_C"/>
</dbReference>
<dbReference type="Gene3D" id="3.40.50.12780">
    <property type="entry name" value="N-terminal domain of ligase-like"/>
    <property type="match status" value="1"/>
</dbReference>
<dbReference type="InterPro" id="IPR045851">
    <property type="entry name" value="AMP-bd_C_sf"/>
</dbReference>